<feature type="compositionally biased region" description="Polar residues" evidence="1">
    <location>
        <begin position="9"/>
        <end position="18"/>
    </location>
</feature>
<protein>
    <submittedName>
        <fullName evidence="2">Uncharacterized protein</fullName>
    </submittedName>
</protein>
<evidence type="ECO:0000256" key="1">
    <source>
        <dbReference type="SAM" id="MobiDB-lite"/>
    </source>
</evidence>
<keyword evidence="3" id="KW-1185">Reference proteome</keyword>
<dbReference type="AlphaFoldDB" id="Q65VP1"/>
<reference evidence="2 3" key="1">
    <citation type="journal article" date="2004" name="Nat. Biotechnol.">
        <title>The genome sequence of the capnophilic rumen bacterium Mannheimia succiniciproducens.</title>
        <authorList>
            <person name="Hong S.H."/>
            <person name="Kim J.S."/>
            <person name="Lee S.Y."/>
            <person name="In Y.H."/>
            <person name="Choi S.S."/>
            <person name="Rih J.-K."/>
            <person name="Kim C.H."/>
            <person name="Jeong H."/>
            <person name="Hur C.G."/>
            <person name="Kim J.J."/>
        </authorList>
    </citation>
    <scope>NUCLEOTIDE SEQUENCE [LARGE SCALE GENOMIC DNA]</scope>
    <source>
        <strain evidence="3">KCTC 0769BP / MBEL55E</strain>
    </source>
</reference>
<dbReference type="EMBL" id="AE016827">
    <property type="protein sequence ID" value="AAU36969.1"/>
    <property type="molecule type" value="Genomic_DNA"/>
</dbReference>
<evidence type="ECO:0000313" key="3">
    <source>
        <dbReference type="Proteomes" id="UP000000607"/>
    </source>
</evidence>
<sequence length="42" mass="4433">MKNDIKTLSLESSQSAKTNPIRLYSGGIGHSGKTKPAGAKFI</sequence>
<accession>Q65VP1</accession>
<name>Q65VP1_MANSM</name>
<proteinExistence type="predicted"/>
<gene>
    <name evidence="2" type="ordered locus">MS0362</name>
</gene>
<dbReference type="KEGG" id="msu:MS0362"/>
<dbReference type="Proteomes" id="UP000000607">
    <property type="component" value="Chromosome"/>
</dbReference>
<evidence type="ECO:0000313" key="2">
    <source>
        <dbReference type="EMBL" id="AAU36969.1"/>
    </source>
</evidence>
<feature type="region of interest" description="Disordered" evidence="1">
    <location>
        <begin position="1"/>
        <end position="42"/>
    </location>
</feature>
<dbReference type="HOGENOM" id="CLU_3253731_0_0_6"/>
<organism evidence="2 3">
    <name type="scientific">Mannheimia succiniciproducens (strain KCTC 0769BP / MBEL55E)</name>
    <dbReference type="NCBI Taxonomy" id="221988"/>
    <lineage>
        <taxon>Bacteria</taxon>
        <taxon>Pseudomonadati</taxon>
        <taxon>Pseudomonadota</taxon>
        <taxon>Gammaproteobacteria</taxon>
        <taxon>Pasteurellales</taxon>
        <taxon>Pasteurellaceae</taxon>
        <taxon>Basfia</taxon>
    </lineage>
</organism>
<dbReference type="STRING" id="221988.MS0362"/>